<dbReference type="Gene3D" id="3.40.50.720">
    <property type="entry name" value="NAD(P)-binding Rossmann-like Domain"/>
    <property type="match status" value="1"/>
</dbReference>
<name>A0ABW1CUT4_9ACTN</name>
<proteinExistence type="inferred from homology"/>
<accession>A0ABW1CUT4</accession>
<dbReference type="PANTHER" id="PTHR43477:SF1">
    <property type="entry name" value="DIHYDROANTICAPSIN 7-DEHYDROGENASE"/>
    <property type="match status" value="1"/>
</dbReference>
<organism evidence="3 4">
    <name type="scientific">Nonomuraea insulae</name>
    <dbReference type="NCBI Taxonomy" id="1616787"/>
    <lineage>
        <taxon>Bacteria</taxon>
        <taxon>Bacillati</taxon>
        <taxon>Actinomycetota</taxon>
        <taxon>Actinomycetes</taxon>
        <taxon>Streptosporangiales</taxon>
        <taxon>Streptosporangiaceae</taxon>
        <taxon>Nonomuraea</taxon>
    </lineage>
</organism>
<keyword evidence="4" id="KW-1185">Reference proteome</keyword>
<evidence type="ECO:0000256" key="2">
    <source>
        <dbReference type="ARBA" id="ARBA00023002"/>
    </source>
</evidence>
<dbReference type="PRINTS" id="PR00081">
    <property type="entry name" value="GDHRDH"/>
</dbReference>
<dbReference type="SUPFAM" id="SSF51735">
    <property type="entry name" value="NAD(P)-binding Rossmann-fold domains"/>
    <property type="match status" value="1"/>
</dbReference>
<dbReference type="InterPro" id="IPR051122">
    <property type="entry name" value="SDR_DHRS6-like"/>
</dbReference>
<evidence type="ECO:0000256" key="1">
    <source>
        <dbReference type="ARBA" id="ARBA00006484"/>
    </source>
</evidence>
<protein>
    <submittedName>
        <fullName evidence="3">SDR family oxidoreductase</fullName>
    </submittedName>
</protein>
<dbReference type="Pfam" id="PF13561">
    <property type="entry name" value="adh_short_C2"/>
    <property type="match status" value="1"/>
</dbReference>
<dbReference type="Proteomes" id="UP001596058">
    <property type="component" value="Unassembled WGS sequence"/>
</dbReference>
<gene>
    <name evidence="3" type="ORF">ACFPZ3_34630</name>
</gene>
<dbReference type="PANTHER" id="PTHR43477">
    <property type="entry name" value="DIHYDROANTICAPSIN 7-DEHYDROGENASE"/>
    <property type="match status" value="1"/>
</dbReference>
<evidence type="ECO:0000313" key="3">
    <source>
        <dbReference type="EMBL" id="MFC5829027.1"/>
    </source>
</evidence>
<dbReference type="InterPro" id="IPR036291">
    <property type="entry name" value="NAD(P)-bd_dom_sf"/>
</dbReference>
<sequence>MSTRTLIVGGSGGLGRVIAQHFADRGDDVVITSRDKARAETVAARIGARGLALDLAQPETISASLAEVAAVDHLVITAVGQAANTLAQFNITDAVTAVTMKLVGYAETVRVLRDRFTPGASVVLFGGLAKERPYPGSTIVSTFNAGITGLVRTLAIEIAPHRVNALHPGLIGDSPKWRDVPDPPHSAQTPIGRLVTMAEIADATEFLLRNTGVNAHDLHMDGGLLAT</sequence>
<keyword evidence="2" id="KW-0560">Oxidoreductase</keyword>
<comment type="caution">
    <text evidence="3">The sequence shown here is derived from an EMBL/GenBank/DDBJ whole genome shotgun (WGS) entry which is preliminary data.</text>
</comment>
<evidence type="ECO:0000313" key="4">
    <source>
        <dbReference type="Proteomes" id="UP001596058"/>
    </source>
</evidence>
<dbReference type="InterPro" id="IPR002347">
    <property type="entry name" value="SDR_fam"/>
</dbReference>
<comment type="similarity">
    <text evidence="1">Belongs to the short-chain dehydrogenases/reductases (SDR) family.</text>
</comment>
<reference evidence="4" key="1">
    <citation type="journal article" date="2019" name="Int. J. Syst. Evol. Microbiol.">
        <title>The Global Catalogue of Microorganisms (GCM) 10K type strain sequencing project: providing services to taxonomists for standard genome sequencing and annotation.</title>
        <authorList>
            <consortium name="The Broad Institute Genomics Platform"/>
            <consortium name="The Broad Institute Genome Sequencing Center for Infectious Disease"/>
            <person name="Wu L."/>
            <person name="Ma J."/>
        </authorList>
    </citation>
    <scope>NUCLEOTIDE SEQUENCE [LARGE SCALE GENOMIC DNA]</scope>
    <source>
        <strain evidence="4">CCUG 53903</strain>
    </source>
</reference>
<dbReference type="EMBL" id="JBHSPA010000045">
    <property type="protein sequence ID" value="MFC5829027.1"/>
    <property type="molecule type" value="Genomic_DNA"/>
</dbReference>
<dbReference type="RefSeq" id="WP_379518524.1">
    <property type="nucleotide sequence ID" value="NZ_JBHSPA010000045.1"/>
</dbReference>